<dbReference type="PaxDb" id="39947-A0A0P0XHQ8"/>
<dbReference type="Proteomes" id="UP000059680">
    <property type="component" value="Chromosome 8"/>
</dbReference>
<evidence type="ECO:0000256" key="1">
    <source>
        <dbReference type="SAM" id="Phobius"/>
    </source>
</evidence>
<accession>A0A0P0XHQ8</accession>
<reference evidence="3" key="1">
    <citation type="journal article" date="2005" name="Nature">
        <title>The map-based sequence of the rice genome.</title>
        <authorList>
            <consortium name="International rice genome sequencing project (IRGSP)"/>
            <person name="Matsumoto T."/>
            <person name="Wu J."/>
            <person name="Kanamori H."/>
            <person name="Katayose Y."/>
            <person name="Fujisawa M."/>
            <person name="Namiki N."/>
            <person name="Mizuno H."/>
            <person name="Yamamoto K."/>
            <person name="Antonio B.A."/>
            <person name="Baba T."/>
            <person name="Sakata K."/>
            <person name="Nagamura Y."/>
            <person name="Aoki H."/>
            <person name="Arikawa K."/>
            <person name="Arita K."/>
            <person name="Bito T."/>
            <person name="Chiden Y."/>
            <person name="Fujitsuka N."/>
            <person name="Fukunaka R."/>
            <person name="Hamada M."/>
            <person name="Harada C."/>
            <person name="Hayashi A."/>
            <person name="Hijishita S."/>
            <person name="Honda M."/>
            <person name="Hosokawa S."/>
            <person name="Ichikawa Y."/>
            <person name="Idonuma A."/>
            <person name="Iijima M."/>
            <person name="Ikeda M."/>
            <person name="Ikeno M."/>
            <person name="Ito K."/>
            <person name="Ito S."/>
            <person name="Ito T."/>
            <person name="Ito Y."/>
            <person name="Ito Y."/>
            <person name="Iwabuchi A."/>
            <person name="Kamiya K."/>
            <person name="Karasawa W."/>
            <person name="Kurita K."/>
            <person name="Katagiri S."/>
            <person name="Kikuta A."/>
            <person name="Kobayashi H."/>
            <person name="Kobayashi N."/>
            <person name="Machita K."/>
            <person name="Maehara T."/>
            <person name="Masukawa M."/>
            <person name="Mizubayashi T."/>
            <person name="Mukai Y."/>
            <person name="Nagasaki H."/>
            <person name="Nagata Y."/>
            <person name="Naito S."/>
            <person name="Nakashima M."/>
            <person name="Nakama Y."/>
            <person name="Nakamichi Y."/>
            <person name="Nakamura M."/>
            <person name="Meguro A."/>
            <person name="Negishi M."/>
            <person name="Ohta I."/>
            <person name="Ohta T."/>
            <person name="Okamoto M."/>
            <person name="Ono N."/>
            <person name="Saji S."/>
            <person name="Sakaguchi M."/>
            <person name="Sakai K."/>
            <person name="Shibata M."/>
            <person name="Shimokawa T."/>
            <person name="Song J."/>
            <person name="Takazaki Y."/>
            <person name="Terasawa K."/>
            <person name="Tsugane M."/>
            <person name="Tsuji K."/>
            <person name="Ueda S."/>
            <person name="Waki K."/>
            <person name="Yamagata H."/>
            <person name="Yamamoto M."/>
            <person name="Yamamoto S."/>
            <person name="Yamane H."/>
            <person name="Yoshiki S."/>
            <person name="Yoshihara R."/>
            <person name="Yukawa K."/>
            <person name="Zhong H."/>
            <person name="Yano M."/>
            <person name="Yuan Q."/>
            <person name="Ouyang S."/>
            <person name="Liu J."/>
            <person name="Jones K.M."/>
            <person name="Gansberger K."/>
            <person name="Moffat K."/>
            <person name="Hill J."/>
            <person name="Bera J."/>
            <person name="Fadrosh D."/>
            <person name="Jin S."/>
            <person name="Johri S."/>
            <person name="Kim M."/>
            <person name="Overton L."/>
            <person name="Reardon M."/>
            <person name="Tsitrin T."/>
            <person name="Vuong H."/>
            <person name="Weaver B."/>
            <person name="Ciecko A."/>
            <person name="Tallon L."/>
            <person name="Jackson J."/>
            <person name="Pai G."/>
            <person name="Aken S.V."/>
            <person name="Utterback T."/>
            <person name="Reidmuller S."/>
            <person name="Feldblyum T."/>
            <person name="Hsiao J."/>
            <person name="Zismann V."/>
            <person name="Iobst S."/>
            <person name="de Vazeille A.R."/>
            <person name="Buell C.R."/>
            <person name="Ying K."/>
            <person name="Li Y."/>
            <person name="Lu T."/>
            <person name="Huang Y."/>
            <person name="Zhao Q."/>
            <person name="Feng Q."/>
            <person name="Zhang L."/>
            <person name="Zhu J."/>
            <person name="Weng Q."/>
            <person name="Mu J."/>
            <person name="Lu Y."/>
            <person name="Fan D."/>
            <person name="Liu Y."/>
            <person name="Guan J."/>
            <person name="Zhang Y."/>
            <person name="Yu S."/>
            <person name="Liu X."/>
            <person name="Zhang Y."/>
            <person name="Hong G."/>
            <person name="Han B."/>
            <person name="Choisne N."/>
            <person name="Demange N."/>
            <person name="Orjeda G."/>
            <person name="Samain S."/>
            <person name="Cattolico L."/>
            <person name="Pelletier E."/>
            <person name="Couloux A."/>
            <person name="Segurens B."/>
            <person name="Wincker P."/>
            <person name="D'Hont A."/>
            <person name="Scarpelli C."/>
            <person name="Weissenbach J."/>
            <person name="Salanoubat M."/>
            <person name="Quetier F."/>
            <person name="Yu Y."/>
            <person name="Kim H.R."/>
            <person name="Rambo T."/>
            <person name="Currie J."/>
            <person name="Collura K."/>
            <person name="Luo M."/>
            <person name="Yang T."/>
            <person name="Ammiraju J.S.S."/>
            <person name="Engler F."/>
            <person name="Soderlund C."/>
            <person name="Wing R.A."/>
            <person name="Palmer L.E."/>
            <person name="de la Bastide M."/>
            <person name="Spiegel L."/>
            <person name="Nascimento L."/>
            <person name="Zutavern T."/>
            <person name="O'Shaughnessy A."/>
            <person name="Dike S."/>
            <person name="Dedhia N."/>
            <person name="Preston R."/>
            <person name="Balija V."/>
            <person name="McCombie W.R."/>
            <person name="Chow T."/>
            <person name="Chen H."/>
            <person name="Chung M."/>
            <person name="Chen C."/>
            <person name="Shaw J."/>
            <person name="Wu H."/>
            <person name="Hsiao K."/>
            <person name="Chao Y."/>
            <person name="Chu M."/>
            <person name="Cheng C."/>
            <person name="Hour A."/>
            <person name="Lee P."/>
            <person name="Lin S."/>
            <person name="Lin Y."/>
            <person name="Liou J."/>
            <person name="Liu S."/>
            <person name="Hsing Y."/>
            <person name="Raghuvanshi S."/>
            <person name="Mohanty A."/>
            <person name="Bharti A.K."/>
            <person name="Gaur A."/>
            <person name="Gupta V."/>
            <person name="Kumar D."/>
            <person name="Ravi V."/>
            <person name="Vij S."/>
            <person name="Kapur A."/>
            <person name="Khurana P."/>
            <person name="Khurana P."/>
            <person name="Khurana J.P."/>
            <person name="Tyagi A.K."/>
            <person name="Gaikwad K."/>
            <person name="Singh A."/>
            <person name="Dalal V."/>
            <person name="Srivastava S."/>
            <person name="Dixit A."/>
            <person name="Pal A.K."/>
            <person name="Ghazi I.A."/>
            <person name="Yadav M."/>
            <person name="Pandit A."/>
            <person name="Bhargava A."/>
            <person name="Sureshbabu K."/>
            <person name="Batra K."/>
            <person name="Sharma T.R."/>
            <person name="Mohapatra T."/>
            <person name="Singh N.K."/>
            <person name="Messing J."/>
            <person name="Nelson A.B."/>
            <person name="Fuks G."/>
            <person name="Kavchok S."/>
            <person name="Keizer G."/>
            <person name="Linton E."/>
            <person name="Llaca V."/>
            <person name="Song R."/>
            <person name="Tanyolac B."/>
            <person name="Young S."/>
            <person name="Ho-Il K."/>
            <person name="Hahn J.H."/>
            <person name="Sangsakoo G."/>
            <person name="Vanavichit A."/>
            <person name="de Mattos Luiz.A.T."/>
            <person name="Zimmer P.D."/>
            <person name="Malone G."/>
            <person name="Dellagostin O."/>
            <person name="de Oliveira A.C."/>
            <person name="Bevan M."/>
            <person name="Bancroft I."/>
            <person name="Minx P."/>
            <person name="Cordum H."/>
            <person name="Wilson R."/>
            <person name="Cheng Z."/>
            <person name="Jin W."/>
            <person name="Jiang J."/>
            <person name="Leong S.A."/>
            <person name="Iwama H."/>
            <person name="Gojobori T."/>
            <person name="Itoh T."/>
            <person name="Niimura Y."/>
            <person name="Fujii Y."/>
            <person name="Habara T."/>
            <person name="Sakai H."/>
            <person name="Sato Y."/>
            <person name="Wilson G."/>
            <person name="Kumar K."/>
            <person name="McCouch S."/>
            <person name="Juretic N."/>
            <person name="Hoen D."/>
            <person name="Wright S."/>
            <person name="Bruskiewich R."/>
            <person name="Bureau T."/>
            <person name="Miyao A."/>
            <person name="Hirochika H."/>
            <person name="Nishikawa T."/>
            <person name="Kadowaki K."/>
            <person name="Sugiura M."/>
            <person name="Burr B."/>
            <person name="Sasaki T."/>
        </authorList>
    </citation>
    <scope>NUCLEOTIDE SEQUENCE [LARGE SCALE GENOMIC DNA]</scope>
    <source>
        <strain evidence="3">cv. Nipponbare</strain>
    </source>
</reference>
<evidence type="ECO:0000313" key="3">
    <source>
        <dbReference type="Proteomes" id="UP000059680"/>
    </source>
</evidence>
<organism evidence="2 3">
    <name type="scientific">Oryza sativa subsp. japonica</name>
    <name type="common">Rice</name>
    <dbReference type="NCBI Taxonomy" id="39947"/>
    <lineage>
        <taxon>Eukaryota</taxon>
        <taxon>Viridiplantae</taxon>
        <taxon>Streptophyta</taxon>
        <taxon>Embryophyta</taxon>
        <taxon>Tracheophyta</taxon>
        <taxon>Spermatophyta</taxon>
        <taxon>Magnoliopsida</taxon>
        <taxon>Liliopsida</taxon>
        <taxon>Poales</taxon>
        <taxon>Poaceae</taxon>
        <taxon>BOP clade</taxon>
        <taxon>Oryzoideae</taxon>
        <taxon>Oryzeae</taxon>
        <taxon>Oryzinae</taxon>
        <taxon>Oryza</taxon>
        <taxon>Oryza sativa</taxon>
    </lineage>
</organism>
<keyword evidence="1" id="KW-0472">Membrane</keyword>
<dbReference type="EMBL" id="AP014964">
    <property type="protein sequence ID" value="BAT06153.1"/>
    <property type="molecule type" value="Genomic_DNA"/>
</dbReference>
<name>A0A0P0XHQ8_ORYSJ</name>
<dbReference type="AlphaFoldDB" id="A0A0P0XHQ8"/>
<evidence type="ECO:0000313" key="2">
    <source>
        <dbReference type="EMBL" id="BAT06153.1"/>
    </source>
</evidence>
<reference evidence="2 3" key="2">
    <citation type="journal article" date="2013" name="Plant Cell Physiol.">
        <title>Rice Annotation Project Database (RAP-DB): an integrative and interactive database for rice genomics.</title>
        <authorList>
            <person name="Sakai H."/>
            <person name="Lee S.S."/>
            <person name="Tanaka T."/>
            <person name="Numa H."/>
            <person name="Kim J."/>
            <person name="Kawahara Y."/>
            <person name="Wakimoto H."/>
            <person name="Yang C.C."/>
            <person name="Iwamoto M."/>
            <person name="Abe T."/>
            <person name="Yamada Y."/>
            <person name="Muto A."/>
            <person name="Inokuchi H."/>
            <person name="Ikemura T."/>
            <person name="Matsumoto T."/>
            <person name="Sasaki T."/>
            <person name="Itoh T."/>
        </authorList>
    </citation>
    <scope>NUCLEOTIDE SEQUENCE [LARGE SCALE GENOMIC DNA]</scope>
    <source>
        <strain evidence="3">cv. Nipponbare</strain>
    </source>
</reference>
<proteinExistence type="predicted"/>
<keyword evidence="1" id="KW-0812">Transmembrane</keyword>
<sequence length="64" mass="7760">CFNQKSRPWMKIARAMMGEADLWRMARSLRLFFGHQIIREIRLLLFSSPLLYPVPFFLFFRPVL</sequence>
<dbReference type="InParanoid" id="A0A0P0XHQ8"/>
<keyword evidence="3" id="KW-1185">Reference proteome</keyword>
<dbReference type="Gramene" id="Os08t0505250-00">
    <property type="protein sequence ID" value="Os08t0505250-00"/>
    <property type="gene ID" value="Os08g0505250"/>
</dbReference>
<reference evidence="2 3" key="3">
    <citation type="journal article" date="2013" name="Rice">
        <title>Improvement of the Oryza sativa Nipponbare reference genome using next generation sequence and optical map data.</title>
        <authorList>
            <person name="Kawahara Y."/>
            <person name="de la Bastide M."/>
            <person name="Hamilton J.P."/>
            <person name="Kanamori H."/>
            <person name="McCombie W.R."/>
            <person name="Ouyang S."/>
            <person name="Schwartz D.C."/>
            <person name="Tanaka T."/>
            <person name="Wu J."/>
            <person name="Zhou S."/>
            <person name="Childs K.L."/>
            <person name="Davidson R.M."/>
            <person name="Lin H."/>
            <person name="Quesada-Ocampo L."/>
            <person name="Vaillancourt B."/>
            <person name="Sakai H."/>
            <person name="Lee S.S."/>
            <person name="Kim J."/>
            <person name="Numa H."/>
            <person name="Itoh T."/>
            <person name="Buell C.R."/>
            <person name="Matsumoto T."/>
        </authorList>
    </citation>
    <scope>NUCLEOTIDE SEQUENCE [LARGE SCALE GENOMIC DNA]</scope>
    <source>
        <strain evidence="3">cv. Nipponbare</strain>
    </source>
</reference>
<feature type="transmembrane region" description="Helical" evidence="1">
    <location>
        <begin position="43"/>
        <end position="60"/>
    </location>
</feature>
<protein>
    <submittedName>
        <fullName evidence="2">Os08g0505250 protein</fullName>
    </submittedName>
</protein>
<keyword evidence="1" id="KW-1133">Transmembrane helix</keyword>
<gene>
    <name evidence="2" type="ordered locus">Os08g0505250</name>
    <name evidence="2" type="ORF">OSNPB_080505250</name>
</gene>
<feature type="non-terminal residue" evidence="2">
    <location>
        <position position="1"/>
    </location>
</feature>